<dbReference type="KEGG" id="cal:CAALFM_C604150WA"/>
<dbReference type="InParanoid" id="A0A1D8PQC3"/>
<dbReference type="Proteomes" id="UP000000559">
    <property type="component" value="Chromosome 6"/>
</dbReference>
<name>A0A1D8PQC3_CANAL</name>
<reference evidence="2 3" key="2">
    <citation type="journal article" date="2007" name="Genome Biol.">
        <title>Assembly of the Candida albicans genome into sixteen supercontigs aligned on the eight chromosomes.</title>
        <authorList>
            <person name="van het Hoog M."/>
            <person name="Rast T.J."/>
            <person name="Martchenko M."/>
            <person name="Grindle S."/>
            <person name="Dignard D."/>
            <person name="Hogues H."/>
            <person name="Cuomo C."/>
            <person name="Berriman M."/>
            <person name="Scherer S."/>
            <person name="Magee B.B."/>
            <person name="Whiteway M."/>
            <person name="Chibana H."/>
            <person name="Nantel A."/>
            <person name="Magee P.T."/>
        </authorList>
    </citation>
    <scope>GENOME REANNOTATION</scope>
    <source>
        <strain evidence="3">SC5314 / ATCC MYA-2876</strain>
    </source>
</reference>
<dbReference type="EMBL" id="CP017628">
    <property type="protein sequence ID" value="AOW30335.1"/>
    <property type="molecule type" value="Genomic_DNA"/>
</dbReference>
<reference evidence="2 3" key="3">
    <citation type="journal article" date="2013" name="Genome Biol.">
        <title>Assembly of a phased diploid Candida albicans genome facilitates allele-specific measurements and provides a simple model for repeat and indel structure.</title>
        <authorList>
            <person name="Muzzey D."/>
            <person name="Schwartz K."/>
            <person name="Weissman J.S."/>
            <person name="Sherlock G."/>
        </authorList>
    </citation>
    <scope>NUCLEOTIDE SEQUENCE [LARGE SCALE GENOMIC DNA]</scope>
    <source>
        <strain evidence="3">SC5314 / ATCC MYA-2876</strain>
    </source>
</reference>
<dbReference type="AlphaFoldDB" id="A0A1D8PQC3"/>
<keyword evidence="3" id="KW-1185">Reference proteome</keyword>
<protein>
    <submittedName>
        <fullName evidence="2">Uncharacterized protein</fullName>
    </submittedName>
</protein>
<organism evidence="2 3">
    <name type="scientific">Candida albicans (strain SC5314 / ATCC MYA-2876)</name>
    <name type="common">Yeast</name>
    <dbReference type="NCBI Taxonomy" id="237561"/>
    <lineage>
        <taxon>Eukaryota</taxon>
        <taxon>Fungi</taxon>
        <taxon>Dikarya</taxon>
        <taxon>Ascomycota</taxon>
        <taxon>Saccharomycotina</taxon>
        <taxon>Pichiomycetes</taxon>
        <taxon>Debaryomycetaceae</taxon>
        <taxon>Candida/Lodderomyces clade</taxon>
        <taxon>Candida</taxon>
    </lineage>
</organism>
<dbReference type="VEuPathDB" id="FungiDB:C6_04150W_A"/>
<evidence type="ECO:0000313" key="1">
    <source>
        <dbReference type="CGD" id="CAL0000179111"/>
    </source>
</evidence>
<dbReference type="RefSeq" id="XP_019331015.1">
    <property type="nucleotide sequence ID" value="XM_019475470.1"/>
</dbReference>
<evidence type="ECO:0000313" key="2">
    <source>
        <dbReference type="EMBL" id="AOW30335.1"/>
    </source>
</evidence>
<sequence>MGLEVSSFHFVCSSLIIIDNCSSSSLVLNLKLSPTYHKLEIRHFLPYGTPPPPPPPLSIKHRGCKRKLFIYSCYCSRLIYYFH</sequence>
<dbReference type="CGD" id="CAL0000179111">
    <property type="gene designation" value="orf19.77.1"/>
</dbReference>
<proteinExistence type="predicted"/>
<reference evidence="2 3" key="1">
    <citation type="journal article" date="2004" name="Proc. Natl. Acad. Sci. U.S.A.">
        <title>The diploid genome sequence of Candida albicans.</title>
        <authorList>
            <person name="Jones T."/>
            <person name="Federspiel N.A."/>
            <person name="Chibana H."/>
            <person name="Dungan J."/>
            <person name="Kalman S."/>
            <person name="Magee B.B."/>
            <person name="Newport G."/>
            <person name="Thorstenson Y.R."/>
            <person name="Agabian N."/>
            <person name="Magee P.T."/>
            <person name="Davis R.W."/>
            <person name="Scherer S."/>
        </authorList>
    </citation>
    <scope>NUCLEOTIDE SEQUENCE [LARGE SCALE GENOMIC DNA]</scope>
    <source>
        <strain evidence="3">SC5314 / ATCC MYA-2876</strain>
    </source>
</reference>
<evidence type="ECO:0000313" key="3">
    <source>
        <dbReference type="Proteomes" id="UP000000559"/>
    </source>
</evidence>
<dbReference type="GeneID" id="30515343"/>
<accession>A0A1D8PQC3</accession>
<gene>
    <name evidence="2" type="ordered locus">CAALFM_C604150WA</name>
    <name evidence="1" type="ordered locus">orf19.77.1</name>
</gene>